<dbReference type="EMBL" id="JAPUFD010000009">
    <property type="protein sequence ID" value="MDI1489192.1"/>
    <property type="molecule type" value="Genomic_DNA"/>
</dbReference>
<protein>
    <submittedName>
        <fullName evidence="1">Uncharacterized protein</fullName>
    </submittedName>
</protein>
<evidence type="ECO:0000313" key="2">
    <source>
        <dbReference type="Proteomes" id="UP001161017"/>
    </source>
</evidence>
<gene>
    <name evidence="1" type="ORF">OHK93_008470</name>
</gene>
<accession>A0AA43QMH3</accession>
<sequence length="291" mass="33131">MPHTGILDSYTATGISAHFQDPLHFLALDDDVRDRIYYFCCPETRVYPSSISTDFRVQLVNVEGETVPALNGATRRCPQFPLSILSVNKQLRLEVQRIIYNNSTHVLPTFKYIPQYLNTMRPRPDLLSGIKSFEVSFTALEDDYCLIDSDIYIDKPASCAEPRIPQLVRPRDTISINSNSLAQNAHKLLLKSLLQVWELKKARLLELIGPDRIVLRLDQAICRGGCHRLHRCVLFIWMDSQNRFPAGLRVKGLPPGDVLGDFITEIRETKWPAPAVDESDPYWVVGQLNNI</sequence>
<reference evidence="1" key="1">
    <citation type="journal article" date="2023" name="Genome Biol. Evol.">
        <title>First Whole Genome Sequence and Flow Cytometry Genome Size Data for the Lichen-Forming Fungus Ramalina farinacea (Ascomycota).</title>
        <authorList>
            <person name="Llewellyn T."/>
            <person name="Mian S."/>
            <person name="Hill R."/>
            <person name="Leitch I.J."/>
            <person name="Gaya E."/>
        </authorList>
    </citation>
    <scope>NUCLEOTIDE SEQUENCE</scope>
    <source>
        <strain evidence="1">LIQ254RAFAR</strain>
    </source>
</reference>
<evidence type="ECO:0000313" key="1">
    <source>
        <dbReference type="EMBL" id="MDI1489192.1"/>
    </source>
</evidence>
<proteinExistence type="predicted"/>
<dbReference type="AlphaFoldDB" id="A0AA43QMH3"/>
<organism evidence="1 2">
    <name type="scientific">Ramalina farinacea</name>
    <dbReference type="NCBI Taxonomy" id="258253"/>
    <lineage>
        <taxon>Eukaryota</taxon>
        <taxon>Fungi</taxon>
        <taxon>Dikarya</taxon>
        <taxon>Ascomycota</taxon>
        <taxon>Pezizomycotina</taxon>
        <taxon>Lecanoromycetes</taxon>
        <taxon>OSLEUM clade</taxon>
        <taxon>Lecanoromycetidae</taxon>
        <taxon>Lecanorales</taxon>
        <taxon>Lecanorineae</taxon>
        <taxon>Ramalinaceae</taxon>
        <taxon>Ramalina</taxon>
    </lineage>
</organism>
<keyword evidence="2" id="KW-1185">Reference proteome</keyword>
<name>A0AA43QMH3_9LECA</name>
<comment type="caution">
    <text evidence="1">The sequence shown here is derived from an EMBL/GenBank/DDBJ whole genome shotgun (WGS) entry which is preliminary data.</text>
</comment>
<dbReference type="Proteomes" id="UP001161017">
    <property type="component" value="Unassembled WGS sequence"/>
</dbReference>